<protein>
    <submittedName>
        <fullName evidence="2">Uncharacterized protein</fullName>
    </submittedName>
</protein>
<evidence type="ECO:0000256" key="1">
    <source>
        <dbReference type="SAM" id="MobiDB-lite"/>
    </source>
</evidence>
<organism evidence="2">
    <name type="scientific">Spongospora subterranea</name>
    <dbReference type="NCBI Taxonomy" id="70186"/>
    <lineage>
        <taxon>Eukaryota</taxon>
        <taxon>Sar</taxon>
        <taxon>Rhizaria</taxon>
        <taxon>Endomyxa</taxon>
        <taxon>Phytomyxea</taxon>
        <taxon>Plasmodiophorida</taxon>
        <taxon>Plasmodiophoridae</taxon>
        <taxon>Spongospora</taxon>
    </lineage>
</organism>
<evidence type="ECO:0000313" key="2">
    <source>
        <dbReference type="EMBL" id="CRZ12826.1"/>
    </source>
</evidence>
<dbReference type="EMBL" id="HACM01012384">
    <property type="protein sequence ID" value="CRZ12826.1"/>
    <property type="molecule type" value="Transcribed_RNA"/>
</dbReference>
<feature type="compositionally biased region" description="Low complexity" evidence="1">
    <location>
        <begin position="197"/>
        <end position="215"/>
    </location>
</feature>
<name>A0A0H5RGI2_9EUKA</name>
<accession>A0A0H5RGI2</accession>
<dbReference type="AlphaFoldDB" id="A0A0H5RGI2"/>
<feature type="compositionally biased region" description="Pro residues" evidence="1">
    <location>
        <begin position="249"/>
        <end position="261"/>
    </location>
</feature>
<sequence>PPSDDVIAVDSVRAIREQQRCGLSSSPVTTTSVPVSAYKTFAVQSLSASSFESSASRDQAVSDCSDQDQARLKGDQLFAGFVDTCVTDLGSGQGGMAKATMDSFIRLVENKQRAIIVGKLIQESAATKVCAACMAVQWERPINTSAIFSRKTNGANKLYELAGGKGAHHQGQRSPLTNQNTIKPLYLHELKGSPANLSGSPPSDSSLTSSPPSSLAFPVTTPAPSSLNIAGFPGAPSSNPMATTSPLPTDQPSPPVIPPPGWLLSVT</sequence>
<feature type="non-terminal residue" evidence="2">
    <location>
        <position position="1"/>
    </location>
</feature>
<feature type="compositionally biased region" description="Polar residues" evidence="1">
    <location>
        <begin position="236"/>
        <end position="248"/>
    </location>
</feature>
<feature type="region of interest" description="Disordered" evidence="1">
    <location>
        <begin position="191"/>
        <end position="267"/>
    </location>
</feature>
<proteinExistence type="predicted"/>
<reference evidence="2" key="1">
    <citation type="submission" date="2015-04" db="EMBL/GenBank/DDBJ databases">
        <title>The genome sequence of the plant pathogenic Rhizarian Plasmodiophora brassicae reveals insights in its biotrophic life cycle and the origin of chitin synthesis.</title>
        <authorList>
            <person name="Schwelm A."/>
            <person name="Fogelqvist J."/>
            <person name="Knaust A."/>
            <person name="Julke S."/>
            <person name="Lilja T."/>
            <person name="Dhandapani V."/>
            <person name="Bonilla-Rosso G."/>
            <person name="Karlsson M."/>
            <person name="Shevchenko A."/>
            <person name="Choi S.R."/>
            <person name="Kim H.G."/>
            <person name="Park J.Y."/>
            <person name="Lim Y.P."/>
            <person name="Ludwig-Muller J."/>
            <person name="Dixelius C."/>
        </authorList>
    </citation>
    <scope>NUCLEOTIDE SEQUENCE</scope>
    <source>
        <tissue evidence="2">Potato root galls</tissue>
    </source>
</reference>